<sequence length="77" mass="8298">MPFGSGRYLHNRRRVAGISEPVRLPETASTPAMVRGSSENIDAHTVVACPGLRAGDAWREGRGEETAEAPAYNSCEQ</sequence>
<proteinExistence type="predicted"/>
<feature type="region of interest" description="Disordered" evidence="1">
    <location>
        <begin position="20"/>
        <end position="39"/>
    </location>
</feature>
<dbReference type="EMBL" id="UZAM01007491">
    <property type="protein sequence ID" value="VDO99480.1"/>
    <property type="molecule type" value="Genomic_DNA"/>
</dbReference>
<evidence type="ECO:0000313" key="3">
    <source>
        <dbReference type="Proteomes" id="UP000270296"/>
    </source>
</evidence>
<protein>
    <submittedName>
        <fullName evidence="2 4">Uncharacterized protein</fullName>
    </submittedName>
</protein>
<accession>A0A183IH54</accession>
<reference evidence="4" key="1">
    <citation type="submission" date="2016-06" db="UniProtKB">
        <authorList>
            <consortium name="WormBaseParasite"/>
        </authorList>
    </citation>
    <scope>IDENTIFICATION</scope>
</reference>
<evidence type="ECO:0000256" key="1">
    <source>
        <dbReference type="SAM" id="MobiDB-lite"/>
    </source>
</evidence>
<reference evidence="2 3" key="2">
    <citation type="submission" date="2018-11" db="EMBL/GenBank/DDBJ databases">
        <authorList>
            <consortium name="Pathogen Informatics"/>
        </authorList>
    </citation>
    <scope>NUCLEOTIDE SEQUENCE [LARGE SCALE GENOMIC DNA]</scope>
</reference>
<evidence type="ECO:0000313" key="4">
    <source>
        <dbReference type="WBParaSite" id="SBAD_0000308801-mRNA-1"/>
    </source>
</evidence>
<organism evidence="4">
    <name type="scientific">Soboliphyme baturini</name>
    <dbReference type="NCBI Taxonomy" id="241478"/>
    <lineage>
        <taxon>Eukaryota</taxon>
        <taxon>Metazoa</taxon>
        <taxon>Ecdysozoa</taxon>
        <taxon>Nematoda</taxon>
        <taxon>Enoplea</taxon>
        <taxon>Dorylaimia</taxon>
        <taxon>Dioctophymatida</taxon>
        <taxon>Dioctophymatoidea</taxon>
        <taxon>Soboliphymatidae</taxon>
        <taxon>Soboliphyme</taxon>
    </lineage>
</organism>
<evidence type="ECO:0000313" key="2">
    <source>
        <dbReference type="EMBL" id="VDO99480.1"/>
    </source>
</evidence>
<keyword evidence="3" id="KW-1185">Reference proteome</keyword>
<name>A0A183IH54_9BILA</name>
<gene>
    <name evidence="2" type="ORF">SBAD_LOCUS2949</name>
</gene>
<dbReference type="AlphaFoldDB" id="A0A183IH54"/>
<dbReference type="Proteomes" id="UP000270296">
    <property type="component" value="Unassembled WGS sequence"/>
</dbReference>
<dbReference type="WBParaSite" id="SBAD_0000308801-mRNA-1">
    <property type="protein sequence ID" value="SBAD_0000308801-mRNA-1"/>
    <property type="gene ID" value="SBAD_0000308801"/>
</dbReference>